<evidence type="ECO:0000313" key="2">
    <source>
        <dbReference type="EMBL" id="SVD17356.1"/>
    </source>
</evidence>
<dbReference type="InterPro" id="IPR051043">
    <property type="entry name" value="Sulfatase_Mod_Factor_Kinase"/>
</dbReference>
<dbReference type="InterPro" id="IPR042095">
    <property type="entry name" value="SUMF_sf"/>
</dbReference>
<dbReference type="SUPFAM" id="SSF56436">
    <property type="entry name" value="C-type lectin-like"/>
    <property type="match status" value="1"/>
</dbReference>
<dbReference type="Gene3D" id="3.90.1580.10">
    <property type="entry name" value="paralog of FGE (formylglycine-generating enzyme)"/>
    <property type="match status" value="1"/>
</dbReference>
<dbReference type="AlphaFoldDB" id="A0A382T5M6"/>
<dbReference type="Pfam" id="PF03781">
    <property type="entry name" value="FGE-sulfatase"/>
    <property type="match status" value="1"/>
</dbReference>
<dbReference type="EMBL" id="UINC01134058">
    <property type="protein sequence ID" value="SVD17356.1"/>
    <property type="molecule type" value="Genomic_DNA"/>
</dbReference>
<name>A0A382T5M6_9ZZZZ</name>
<sequence>MKRHLSALMWLACLSPPASLCSQERHEELLQQVPLPTGYLTEMVRIPAGSFPRGAEGEEFDEQPVRRIFLDEYLIDKYEVTAGQWGQYQEDTGVMIPEWTLQSSPKRRVHPIAFVTWYDAAGFCEWAGKRLPSEAEWERAARCDDGRKYPWGDGLDDHRANFFQSEDPYEAGFGTILQTTPVGFFDGSNRDGYQTRSGASPFGAQDM</sequence>
<feature type="non-terminal residue" evidence="2">
    <location>
        <position position="207"/>
    </location>
</feature>
<accession>A0A382T5M6</accession>
<dbReference type="InterPro" id="IPR005532">
    <property type="entry name" value="SUMF_dom"/>
</dbReference>
<dbReference type="GO" id="GO:0120147">
    <property type="term" value="F:formylglycine-generating oxidase activity"/>
    <property type="evidence" value="ECO:0007669"/>
    <property type="project" value="TreeGrafter"/>
</dbReference>
<proteinExistence type="predicted"/>
<protein>
    <recommendedName>
        <fullName evidence="1">Sulfatase-modifying factor enzyme-like domain-containing protein</fullName>
    </recommendedName>
</protein>
<dbReference type="InterPro" id="IPR016187">
    <property type="entry name" value="CTDL_fold"/>
</dbReference>
<organism evidence="2">
    <name type="scientific">marine metagenome</name>
    <dbReference type="NCBI Taxonomy" id="408172"/>
    <lineage>
        <taxon>unclassified sequences</taxon>
        <taxon>metagenomes</taxon>
        <taxon>ecological metagenomes</taxon>
    </lineage>
</organism>
<dbReference type="PANTHER" id="PTHR23150">
    <property type="entry name" value="SULFATASE MODIFYING FACTOR 1, 2"/>
    <property type="match status" value="1"/>
</dbReference>
<evidence type="ECO:0000259" key="1">
    <source>
        <dbReference type="Pfam" id="PF03781"/>
    </source>
</evidence>
<reference evidence="2" key="1">
    <citation type="submission" date="2018-05" db="EMBL/GenBank/DDBJ databases">
        <authorList>
            <person name="Lanie J.A."/>
            <person name="Ng W.-L."/>
            <person name="Kazmierczak K.M."/>
            <person name="Andrzejewski T.M."/>
            <person name="Davidsen T.M."/>
            <person name="Wayne K.J."/>
            <person name="Tettelin H."/>
            <person name="Glass J.I."/>
            <person name="Rusch D."/>
            <person name="Podicherti R."/>
            <person name="Tsui H.-C.T."/>
            <person name="Winkler M.E."/>
        </authorList>
    </citation>
    <scope>NUCLEOTIDE SEQUENCE</scope>
</reference>
<dbReference type="PANTHER" id="PTHR23150:SF19">
    <property type="entry name" value="FORMYLGLYCINE-GENERATING ENZYME"/>
    <property type="match status" value="1"/>
</dbReference>
<gene>
    <name evidence="2" type="ORF">METZ01_LOCUS370210</name>
</gene>
<feature type="domain" description="Sulfatase-modifying factor enzyme-like" evidence="1">
    <location>
        <begin position="41"/>
        <end position="189"/>
    </location>
</feature>